<reference evidence="2" key="2">
    <citation type="submission" date="2010-03" db="EMBL/GenBank/DDBJ databases">
        <title>The genome sequence of Coccidioides posadasii strain Silveira.</title>
        <authorList>
            <consortium name="The Broad Institute Genome Sequencing Center for Infectious Disease"/>
            <person name="Neafsey D."/>
            <person name="Orbach M."/>
            <person name="Henn M.R."/>
            <person name="Cole G.T."/>
            <person name="Galgiani J."/>
            <person name="Gardner M.J."/>
            <person name="Kirkland T.N."/>
            <person name="Taylor J.W."/>
            <person name="Young S.K."/>
            <person name="Zeng Q."/>
            <person name="Koehrsen M."/>
            <person name="Alvarado L."/>
            <person name="Berlin A."/>
            <person name="Borenstein D."/>
            <person name="Chapman S.B."/>
            <person name="Chen Z."/>
            <person name="Engels R."/>
            <person name="Freedman E."/>
            <person name="Gellesch M."/>
            <person name="Goldberg J."/>
            <person name="Griggs A."/>
            <person name="Gujja S."/>
            <person name="Heilman E."/>
            <person name="Heiman D."/>
            <person name="Howarth C."/>
            <person name="Jen D."/>
            <person name="Larson L."/>
            <person name="Mehta T."/>
            <person name="Neiman D."/>
            <person name="Park D."/>
            <person name="Pearson M."/>
            <person name="Richards J."/>
            <person name="Roberts A."/>
            <person name="Saif S."/>
            <person name="Shea T."/>
            <person name="Shenoy N."/>
            <person name="Sisk P."/>
            <person name="Stolte C."/>
            <person name="Sykes S."/>
            <person name="Walk T."/>
            <person name="White J."/>
            <person name="Yandava C."/>
            <person name="Haas B."/>
            <person name="Nusbaum C."/>
            <person name="Birren B."/>
        </authorList>
    </citation>
    <scope>NUCLEOTIDE SEQUENCE [LARGE SCALE GENOMIC DNA]</scope>
    <source>
        <strain evidence="2">RMSCC 757 / Silveira</strain>
    </source>
</reference>
<dbReference type="Proteomes" id="UP000002497">
    <property type="component" value="Unassembled WGS sequence"/>
</dbReference>
<organism evidence="2">
    <name type="scientific">Coccidioides posadasii (strain RMSCC 757 / Silveira)</name>
    <name type="common">Valley fever fungus</name>
    <dbReference type="NCBI Taxonomy" id="443226"/>
    <lineage>
        <taxon>Eukaryota</taxon>
        <taxon>Fungi</taxon>
        <taxon>Dikarya</taxon>
        <taxon>Ascomycota</taxon>
        <taxon>Pezizomycotina</taxon>
        <taxon>Eurotiomycetes</taxon>
        <taxon>Eurotiomycetidae</taxon>
        <taxon>Onygenales</taxon>
        <taxon>Onygenaceae</taxon>
        <taxon>Coccidioides</taxon>
    </lineage>
</organism>
<sequence>MAPRQVKIKDVFDSFEVDGPAVVTNAIISCSFYVLKFLSNHHDIFVNSLIFTDYLCRKWFSQRARLQADSLKGSDKPWGIGQKLLCSAFQKMRSFKGRLSSMAKGTKQSLALIPNSSLKDYKKYLESS</sequence>
<dbReference type="HOGENOM" id="CLU_1959372_0_0_1"/>
<protein>
    <submittedName>
        <fullName evidence="1">Predicted protein</fullName>
    </submittedName>
</protein>
<dbReference type="AlphaFoldDB" id="E9D0Q2"/>
<evidence type="ECO:0000313" key="2">
    <source>
        <dbReference type="Proteomes" id="UP000002497"/>
    </source>
</evidence>
<accession>E9D0Q2</accession>
<evidence type="ECO:0000313" key="1">
    <source>
        <dbReference type="EMBL" id="EFW19906.1"/>
    </source>
</evidence>
<dbReference type="EMBL" id="GL636489">
    <property type="protein sequence ID" value="EFW19906.1"/>
    <property type="molecule type" value="Genomic_DNA"/>
</dbReference>
<dbReference type="VEuPathDB" id="FungiDB:CPSG_03081"/>
<gene>
    <name evidence="1" type="ORF">CPSG_03081</name>
</gene>
<name>E9D0Q2_COCPS</name>
<reference evidence="2" key="1">
    <citation type="journal article" date="2010" name="Genome Res.">
        <title>Population genomic sequencing of Coccidioides fungi reveals recent hybridization and transposon control.</title>
        <authorList>
            <person name="Neafsey D.E."/>
            <person name="Barker B.M."/>
            <person name="Sharpton T.J."/>
            <person name="Stajich J.E."/>
            <person name="Park D.J."/>
            <person name="Whiston E."/>
            <person name="Hung C.-Y."/>
            <person name="McMahan C."/>
            <person name="White J."/>
            <person name="Sykes S."/>
            <person name="Heiman D."/>
            <person name="Young S."/>
            <person name="Zeng Q."/>
            <person name="Abouelleil A."/>
            <person name="Aftuck L."/>
            <person name="Bessette D."/>
            <person name="Brown A."/>
            <person name="FitzGerald M."/>
            <person name="Lui A."/>
            <person name="Macdonald J.P."/>
            <person name="Priest M."/>
            <person name="Orbach M.J."/>
            <person name="Galgiani J.N."/>
            <person name="Kirkland T.N."/>
            <person name="Cole G.T."/>
            <person name="Birren B.W."/>
            <person name="Henn M.R."/>
            <person name="Taylor J.W."/>
            <person name="Rounsley S.D."/>
        </authorList>
    </citation>
    <scope>NUCLEOTIDE SEQUENCE [LARGE SCALE GENOMIC DNA]</scope>
    <source>
        <strain evidence="2">RMSCC 757 / Silveira</strain>
    </source>
</reference>
<proteinExistence type="predicted"/>
<keyword evidence="2" id="KW-1185">Reference proteome</keyword>